<evidence type="ECO:0000256" key="1">
    <source>
        <dbReference type="SAM" id="Coils"/>
    </source>
</evidence>
<dbReference type="InterPro" id="IPR027417">
    <property type="entry name" value="P-loop_NTPase"/>
</dbReference>
<feature type="coiled-coil region" evidence="1">
    <location>
        <begin position="408"/>
        <end position="435"/>
    </location>
</feature>
<feature type="transmembrane region" description="Helical" evidence="2">
    <location>
        <begin position="15"/>
        <end position="33"/>
    </location>
</feature>
<sequence length="726" mass="82908">MNEISHFLKFLRRRLSFLVVIPLVAMIVCYFLIRRLPDTYISRGRIATGIVDKTSQLVSNKMQVQESEIVQSFDNLVQMMRMKKIMDRVSHRLLIHDLTVPKDSVFLPPSEKLENLSATTKQRIANMLRQREDSLPDPVPDKLSEARMKAVKDILESMEYDENSLLERLNIYRLATSDYLEVEFEAENPRLTAFVVNTHISNFKEMYTQRLLESSNRSLEFLDDLVLRKRDALNERMDALKNYKIRNNVLNLDEQARGLYAQILDFETRREVAKKDVVAYRAALKNIDQRFDPKDRRFVESALSDANQRITRTRNELQSANDQYIRSNFSPGAKAKVDSLQEILSQQIRIASDEPIYSPQSAKADLVSRKLELEIAMELAQSSIASIDAQVNRLDEKYSGMVPDEASIQQLEASIEIASKEYSDALQRYNDARLESYSPLTLTIVEWATLGERQPSKKIILLLVAGVAAFLLCLLAFSLTYFLDFSVRTTAQLADATGLPVLGRINRISDNGALRGFDELEASDESTLLFKDLVRSIRYEIDEEVANPKIVAVSSLHDHAGKTDLTYGLAWAYARINQRVLVVDGNFSQPTISSQAKAKAELGDFFTRQDSYLYPDSVDFLSTVGGDMSLLEIADERTLREKFAHLKEQYDVVLIETPALTTTNQAKEWMLFADRIVVVFRYGRAFMEDDKSKLEYLRSRNGQLSGWILTGTDNEIEPMGRVLKKI</sequence>
<dbReference type="EMBL" id="BMXF01000001">
    <property type="protein sequence ID" value="GHB61416.1"/>
    <property type="molecule type" value="Genomic_DNA"/>
</dbReference>
<accession>A0A8J3D2F5</accession>
<dbReference type="InterPro" id="IPR017746">
    <property type="entry name" value="Cellulose_synthase_operon_BcsQ"/>
</dbReference>
<keyword evidence="2" id="KW-1133">Transmembrane helix</keyword>
<dbReference type="Proteomes" id="UP000598271">
    <property type="component" value="Unassembled WGS sequence"/>
</dbReference>
<reference evidence="3 4" key="1">
    <citation type="journal article" date="2014" name="Int. J. Syst. Evol. Microbiol.">
        <title>Complete genome sequence of Corynebacterium casei LMG S-19264T (=DSM 44701T), isolated from a smear-ripened cheese.</title>
        <authorList>
            <consortium name="US DOE Joint Genome Institute (JGI-PGF)"/>
            <person name="Walter F."/>
            <person name="Albersmeier A."/>
            <person name="Kalinowski J."/>
            <person name="Ruckert C."/>
        </authorList>
    </citation>
    <scope>NUCLEOTIDE SEQUENCE [LARGE SCALE GENOMIC DNA]</scope>
    <source>
        <strain evidence="3 4">KCTC 12866</strain>
    </source>
</reference>
<dbReference type="AlphaFoldDB" id="A0A8J3D2F5"/>
<keyword evidence="2" id="KW-0812">Transmembrane</keyword>
<organism evidence="3 4">
    <name type="scientific">Persicitalea jodogahamensis</name>
    <dbReference type="NCBI Taxonomy" id="402147"/>
    <lineage>
        <taxon>Bacteria</taxon>
        <taxon>Pseudomonadati</taxon>
        <taxon>Bacteroidota</taxon>
        <taxon>Cytophagia</taxon>
        <taxon>Cytophagales</taxon>
        <taxon>Spirosomataceae</taxon>
        <taxon>Persicitalea</taxon>
    </lineage>
</organism>
<evidence type="ECO:0008006" key="5">
    <source>
        <dbReference type="Google" id="ProtNLM"/>
    </source>
</evidence>
<keyword evidence="1" id="KW-0175">Coiled coil</keyword>
<dbReference type="GO" id="GO:0004713">
    <property type="term" value="F:protein tyrosine kinase activity"/>
    <property type="evidence" value="ECO:0007669"/>
    <property type="project" value="TreeGrafter"/>
</dbReference>
<feature type="transmembrane region" description="Helical" evidence="2">
    <location>
        <begin position="459"/>
        <end position="483"/>
    </location>
</feature>
<dbReference type="SUPFAM" id="SSF52540">
    <property type="entry name" value="P-loop containing nucleoside triphosphate hydrolases"/>
    <property type="match status" value="1"/>
</dbReference>
<dbReference type="PANTHER" id="PTHR32309:SF13">
    <property type="entry name" value="FERRIC ENTEROBACTIN TRANSPORT PROTEIN FEPE"/>
    <property type="match status" value="1"/>
</dbReference>
<gene>
    <name evidence="3" type="ORF">GCM10007390_14050</name>
</gene>
<dbReference type="InterPro" id="IPR050445">
    <property type="entry name" value="Bact_polysacc_biosynth/exp"/>
</dbReference>
<proteinExistence type="predicted"/>
<dbReference type="RefSeq" id="WP_189563611.1">
    <property type="nucleotide sequence ID" value="NZ_BMXF01000001.1"/>
</dbReference>
<dbReference type="Gene3D" id="3.40.50.300">
    <property type="entry name" value="P-loop containing nucleotide triphosphate hydrolases"/>
    <property type="match status" value="1"/>
</dbReference>
<dbReference type="Pfam" id="PF06564">
    <property type="entry name" value="CBP_BcsQ"/>
    <property type="match status" value="1"/>
</dbReference>
<name>A0A8J3D2F5_9BACT</name>
<protein>
    <recommendedName>
        <fullName evidence="5">Lipopolysaccharide biosynthesis protein</fullName>
    </recommendedName>
</protein>
<comment type="caution">
    <text evidence="3">The sequence shown here is derived from an EMBL/GenBank/DDBJ whole genome shotgun (WGS) entry which is preliminary data.</text>
</comment>
<evidence type="ECO:0000313" key="4">
    <source>
        <dbReference type="Proteomes" id="UP000598271"/>
    </source>
</evidence>
<keyword evidence="4" id="KW-1185">Reference proteome</keyword>
<keyword evidence="2" id="KW-0472">Membrane</keyword>
<dbReference type="GO" id="GO:0005886">
    <property type="term" value="C:plasma membrane"/>
    <property type="evidence" value="ECO:0007669"/>
    <property type="project" value="TreeGrafter"/>
</dbReference>
<dbReference type="PANTHER" id="PTHR32309">
    <property type="entry name" value="TYROSINE-PROTEIN KINASE"/>
    <property type="match status" value="1"/>
</dbReference>
<evidence type="ECO:0000256" key="2">
    <source>
        <dbReference type="SAM" id="Phobius"/>
    </source>
</evidence>
<evidence type="ECO:0000313" key="3">
    <source>
        <dbReference type="EMBL" id="GHB61416.1"/>
    </source>
</evidence>